<name>A0AAI8VB05_9PEZI</name>
<comment type="caution">
    <text evidence="2">The sequence shown here is derived from an EMBL/GenBank/DDBJ whole genome shotgun (WGS) entry which is preliminary data.</text>
</comment>
<reference evidence="2" key="1">
    <citation type="submission" date="2023-10" db="EMBL/GenBank/DDBJ databases">
        <authorList>
            <person name="Hackl T."/>
        </authorList>
    </citation>
    <scope>NUCLEOTIDE SEQUENCE</scope>
</reference>
<dbReference type="EMBL" id="CAUWAG010000006">
    <property type="protein sequence ID" value="CAJ2504357.1"/>
    <property type="molecule type" value="Genomic_DNA"/>
</dbReference>
<keyword evidence="3" id="KW-1185">Reference proteome</keyword>
<sequence>MGFVTLTTAIAMAATLVSSLGHQPCYCLYDRFACCSITGVPPNRCRIVSCCNWDEDQCTVPLHLNGTTFNLTDFESGAVEFPAVYVSMPVVVSATTSQSTAEAASAPMMSSTPIPTIASSPSAPSHMCSTSTHTIPSSPSAPSPSFAYLGRPTPTPSTPAVSSQLFRREVCKCSGKKMACCEGTRCHYRDDPVCQKREEGCKCVPNGMMRCCRTPADGLEHCNFKENKDCHRRAADQSLDAVEVDEVDGSEVVSN</sequence>
<feature type="chain" id="PRO_5042547479" evidence="1">
    <location>
        <begin position="22"/>
        <end position="255"/>
    </location>
</feature>
<evidence type="ECO:0000313" key="2">
    <source>
        <dbReference type="EMBL" id="CAJ2504357.1"/>
    </source>
</evidence>
<evidence type="ECO:0000256" key="1">
    <source>
        <dbReference type="SAM" id="SignalP"/>
    </source>
</evidence>
<dbReference type="AlphaFoldDB" id="A0AAI8VB05"/>
<keyword evidence="1" id="KW-0732">Signal</keyword>
<gene>
    <name evidence="2" type="ORF">KHLLAP_LOCUS4825</name>
</gene>
<organism evidence="2 3">
    <name type="scientific">Anthostomella pinea</name>
    <dbReference type="NCBI Taxonomy" id="933095"/>
    <lineage>
        <taxon>Eukaryota</taxon>
        <taxon>Fungi</taxon>
        <taxon>Dikarya</taxon>
        <taxon>Ascomycota</taxon>
        <taxon>Pezizomycotina</taxon>
        <taxon>Sordariomycetes</taxon>
        <taxon>Xylariomycetidae</taxon>
        <taxon>Xylariales</taxon>
        <taxon>Xylariaceae</taxon>
        <taxon>Anthostomella</taxon>
    </lineage>
</organism>
<proteinExistence type="predicted"/>
<dbReference type="Proteomes" id="UP001295740">
    <property type="component" value="Unassembled WGS sequence"/>
</dbReference>
<accession>A0AAI8VB05</accession>
<protein>
    <submittedName>
        <fullName evidence="2">Uu.00g117510.m01.CDS01</fullName>
    </submittedName>
</protein>
<feature type="signal peptide" evidence="1">
    <location>
        <begin position="1"/>
        <end position="21"/>
    </location>
</feature>
<evidence type="ECO:0000313" key="3">
    <source>
        <dbReference type="Proteomes" id="UP001295740"/>
    </source>
</evidence>